<protein>
    <recommendedName>
        <fullName evidence="1">Methyltransferase type 11 domain-containing protein</fullName>
    </recommendedName>
</protein>
<gene>
    <name evidence="2" type="ORF">GRF29_106g1259389</name>
</gene>
<dbReference type="AlphaFoldDB" id="A0AAN6LTH3"/>
<dbReference type="InterPro" id="IPR002347">
    <property type="entry name" value="SDR_fam"/>
</dbReference>
<dbReference type="PANTHER" id="PTHR43431:SF7">
    <property type="entry name" value="OXIDOREDUCTASE, SHORT CHAIN DEHYDROGENASE_REDUCTASE FAMILY (AFU_ORTHOLOGUE AFUA_5G14000)"/>
    <property type="match status" value="1"/>
</dbReference>
<evidence type="ECO:0000313" key="3">
    <source>
        <dbReference type="Proteomes" id="UP001280581"/>
    </source>
</evidence>
<dbReference type="Pfam" id="PF08241">
    <property type="entry name" value="Methyltransf_11"/>
    <property type="match status" value="1"/>
</dbReference>
<name>A0AAN6LTH3_9PLEO</name>
<dbReference type="SUPFAM" id="SSF53335">
    <property type="entry name" value="S-adenosyl-L-methionine-dependent methyltransferases"/>
    <property type="match status" value="1"/>
</dbReference>
<dbReference type="Gene3D" id="3.40.50.150">
    <property type="entry name" value="Vaccinia Virus protein VP39"/>
    <property type="match status" value="1"/>
</dbReference>
<comment type="caution">
    <text evidence="2">The sequence shown here is derived from an EMBL/GenBank/DDBJ whole genome shotgun (WGS) entry which is preliminary data.</text>
</comment>
<dbReference type="PANTHER" id="PTHR43431">
    <property type="entry name" value="OXIDOREDUCTASE, SHORT CHAIN DEHYDROGENASE/REDUCTASE FAMILY (AFU_ORTHOLOGUE AFUA_5G14000)"/>
    <property type="match status" value="1"/>
</dbReference>
<dbReference type="Proteomes" id="UP001280581">
    <property type="component" value="Unassembled WGS sequence"/>
</dbReference>
<evidence type="ECO:0000313" key="2">
    <source>
        <dbReference type="EMBL" id="KAK3203987.1"/>
    </source>
</evidence>
<dbReference type="InterPro" id="IPR013216">
    <property type="entry name" value="Methyltransf_11"/>
</dbReference>
<evidence type="ECO:0000259" key="1">
    <source>
        <dbReference type="Pfam" id="PF08241"/>
    </source>
</evidence>
<dbReference type="Gene3D" id="3.40.50.720">
    <property type="entry name" value="NAD(P)-binding Rossmann-like Domain"/>
    <property type="match status" value="1"/>
</dbReference>
<dbReference type="CDD" id="cd02440">
    <property type="entry name" value="AdoMet_MTases"/>
    <property type="match status" value="1"/>
</dbReference>
<dbReference type="GO" id="GO:0008757">
    <property type="term" value="F:S-adenosylmethionine-dependent methyltransferase activity"/>
    <property type="evidence" value="ECO:0007669"/>
    <property type="project" value="InterPro"/>
</dbReference>
<dbReference type="InterPro" id="IPR036291">
    <property type="entry name" value="NAD(P)-bd_dom_sf"/>
</dbReference>
<dbReference type="EMBL" id="WVTA01000010">
    <property type="protein sequence ID" value="KAK3203987.1"/>
    <property type="molecule type" value="Genomic_DNA"/>
</dbReference>
<proteinExistence type="predicted"/>
<dbReference type="InterPro" id="IPR029063">
    <property type="entry name" value="SAM-dependent_MTases_sf"/>
</dbReference>
<organism evidence="2 3">
    <name type="scientific">Pseudopithomyces chartarum</name>
    <dbReference type="NCBI Taxonomy" id="1892770"/>
    <lineage>
        <taxon>Eukaryota</taxon>
        <taxon>Fungi</taxon>
        <taxon>Dikarya</taxon>
        <taxon>Ascomycota</taxon>
        <taxon>Pezizomycotina</taxon>
        <taxon>Dothideomycetes</taxon>
        <taxon>Pleosporomycetidae</taxon>
        <taxon>Pleosporales</taxon>
        <taxon>Massarineae</taxon>
        <taxon>Didymosphaeriaceae</taxon>
        <taxon>Pseudopithomyces</taxon>
    </lineage>
</organism>
<dbReference type="SUPFAM" id="SSF51735">
    <property type="entry name" value="NAD(P)-binding Rossmann-fold domains"/>
    <property type="match status" value="1"/>
</dbReference>
<sequence length="463" mass="50128">MASLFEIFLTMLFPWQFLGIAISYLPGALKNLLQTEHVSNLSRAKIQDAWFSAFWNRAGANIRKMNGPRITALLEGRISQASVVDKPVVAPASGVILDIGPGAGFWVDLYAKANTGNLNVYGVEPNVAVHDDLRMRVHQAGLDGVYNIISAGIEDISKFEVVGADGSVSKIEKGSVDSIVTLLCLCGIPEPEKNIAELYQYLKKGGRWYVFEHVKHDGPWFMRFYQGVGAGTGASVARKFAKAYPVVLLARNPENFQSLAEEINSNGGKAIGISTDVSDSQSVQNAVNTIKKEFGSDVGAAAAIFNASGGFVRKPFLELPEEAFTQSLGVSAKGGFLFSQATLPFLLKGVEQKSQHPPSLIFTGATASVKSSAQLSSFSTGKWALRALSQSLAKEFGPQGVHVGHAIIDGVIDIPRTKELLKELGPEAKLNADAIANDYWYLHTQPVTNFTWEIDLRPAVEKW</sequence>
<feature type="domain" description="Methyltransferase type 11" evidence="1">
    <location>
        <begin position="97"/>
        <end position="209"/>
    </location>
</feature>
<accession>A0AAN6LTH3</accession>
<reference evidence="2 3" key="1">
    <citation type="submission" date="2021-02" db="EMBL/GenBank/DDBJ databases">
        <title>Genome assembly of Pseudopithomyces chartarum.</title>
        <authorList>
            <person name="Jauregui R."/>
            <person name="Singh J."/>
            <person name="Voisey C."/>
        </authorList>
    </citation>
    <scope>NUCLEOTIDE SEQUENCE [LARGE SCALE GENOMIC DNA]</scope>
    <source>
        <strain evidence="2 3">AGR01</strain>
    </source>
</reference>
<dbReference type="Pfam" id="PF00106">
    <property type="entry name" value="adh_short"/>
    <property type="match status" value="1"/>
</dbReference>
<keyword evidence="3" id="KW-1185">Reference proteome</keyword>